<evidence type="ECO:0000313" key="1">
    <source>
        <dbReference type="Proteomes" id="UP000235220"/>
    </source>
</evidence>
<keyword evidence="1" id="KW-1185">Reference proteome</keyword>
<dbReference type="RefSeq" id="XP_035539656.1">
    <property type="nucleotide sequence ID" value="XM_035683763.1"/>
</dbReference>
<proteinExistence type="predicted"/>
<dbReference type="PANTHER" id="PTHR33223">
    <property type="entry name" value="CCHC-TYPE DOMAIN-CONTAINING PROTEIN"/>
    <property type="match status" value="1"/>
</dbReference>
<dbReference type="PANTHER" id="PTHR33223:SF11">
    <property type="entry name" value="ELEMENT PROTEIN, PUTATIVE-RELATED"/>
    <property type="match status" value="1"/>
</dbReference>
<dbReference type="InParanoid" id="A0A6P9DWY0"/>
<dbReference type="OrthoDB" id="1750859at2759"/>
<dbReference type="GeneID" id="118344026"/>
<gene>
    <name evidence="2" type="primary">LOC118344026</name>
</gene>
<reference evidence="2" key="1">
    <citation type="submission" date="2025-08" db="UniProtKB">
        <authorList>
            <consortium name="RefSeq"/>
        </authorList>
    </citation>
    <scope>IDENTIFICATION</scope>
    <source>
        <tissue evidence="2">Leaves</tissue>
    </source>
</reference>
<dbReference type="Proteomes" id="UP000235220">
    <property type="component" value="Chromosome 12"/>
</dbReference>
<dbReference type="KEGG" id="jre:118344026"/>
<protein>
    <submittedName>
        <fullName evidence="2">Uncharacterized protein LOC118344026</fullName>
    </submittedName>
</protein>
<accession>A0A6P9DWY0</accession>
<evidence type="ECO:0000313" key="2">
    <source>
        <dbReference type="RefSeq" id="XP_035539656.1"/>
    </source>
</evidence>
<dbReference type="AlphaFoldDB" id="A0A6P9DWY0"/>
<organism evidence="1 2">
    <name type="scientific">Juglans regia</name>
    <name type="common">English walnut</name>
    <dbReference type="NCBI Taxonomy" id="51240"/>
    <lineage>
        <taxon>Eukaryota</taxon>
        <taxon>Viridiplantae</taxon>
        <taxon>Streptophyta</taxon>
        <taxon>Embryophyta</taxon>
        <taxon>Tracheophyta</taxon>
        <taxon>Spermatophyta</taxon>
        <taxon>Magnoliopsida</taxon>
        <taxon>eudicotyledons</taxon>
        <taxon>Gunneridae</taxon>
        <taxon>Pentapetalae</taxon>
        <taxon>rosids</taxon>
        <taxon>fabids</taxon>
        <taxon>Fagales</taxon>
        <taxon>Juglandaceae</taxon>
        <taxon>Juglans</taxon>
    </lineage>
</organism>
<sequence>MYKDLIRRCPQHGLSDWLQFQMFYNGLNGQTQTIVDAASGGTLMSKTAEGATYLLEEMASNNYQWPIERTMTKKVAGIHELEPLAALSAQVASLSHQISALTTQRIPQSAEYVAATSMTVPSNEASQEQVQYINNRNYNYRGNPMPNYYHLGLRNHENLSYKNTKNVLQPHPGFDSQPSEKKISLEDAMVSFVEETNTRFKKTDSRLDNIETHCSNMGAAIKNIEVQIGQLATTINAQQRGTFPSNTEVNPREQCKAITLRSGRELDRSPSNETIPPLQLQTMVKARIK</sequence>
<name>A0A6P9DWY0_JUGRE</name>